<organism evidence="2 3">
    <name type="scientific">Geodia barretti</name>
    <name type="common">Barrett's horny sponge</name>
    <dbReference type="NCBI Taxonomy" id="519541"/>
    <lineage>
        <taxon>Eukaryota</taxon>
        <taxon>Metazoa</taxon>
        <taxon>Porifera</taxon>
        <taxon>Demospongiae</taxon>
        <taxon>Heteroscleromorpha</taxon>
        <taxon>Tetractinellida</taxon>
        <taxon>Astrophorina</taxon>
        <taxon>Geodiidae</taxon>
        <taxon>Geodia</taxon>
    </lineage>
</organism>
<gene>
    <name evidence="2" type="ORF">GBAR_LOCUS20296</name>
</gene>
<dbReference type="AlphaFoldDB" id="A0AA35WW90"/>
<proteinExistence type="predicted"/>
<evidence type="ECO:0000256" key="1">
    <source>
        <dbReference type="SAM" id="MobiDB-lite"/>
    </source>
</evidence>
<evidence type="ECO:0000313" key="3">
    <source>
        <dbReference type="Proteomes" id="UP001174909"/>
    </source>
</evidence>
<keyword evidence="3" id="KW-1185">Reference proteome</keyword>
<dbReference type="Proteomes" id="UP001174909">
    <property type="component" value="Unassembled WGS sequence"/>
</dbReference>
<reference evidence="2" key="1">
    <citation type="submission" date="2023-03" db="EMBL/GenBank/DDBJ databases">
        <authorList>
            <person name="Steffen K."/>
            <person name="Cardenas P."/>
        </authorList>
    </citation>
    <scope>NUCLEOTIDE SEQUENCE</scope>
</reference>
<name>A0AA35WW90_GEOBA</name>
<protein>
    <submittedName>
        <fullName evidence="2">Uncharacterized protein</fullName>
    </submittedName>
</protein>
<accession>A0AA35WW90</accession>
<sequence>MEGERILKELRTVDPSSARRDADALHKRVTDYLVPLFNEDNRPSCDEGTLAKLEIFSLKQFKLCLERAKTSEKLAEQSTFFVDLCRLAVTTLRVCSGSSRGKIPPLSFEKLMVHFVQLCAARREFGDVLSTCRALRERLEGEEEGKKKENNERDTLLKHAFDITWKAALAVEQNAQTKPERNSDANSQNSDVVEVAELCLELRQEAFACLLTVRETNARFAVERVMRSSQRYQHIAAGNPQNSRNHSERLLTFHTSLLARRDLPSLLIDSLSPSDIFLGVDYLCHLSRVANSAGHAHKADDYLTRAMTASTDSDRQLKSKAGNKDEKQNGLDAKGLNSLLLALVHLTTVLTTLGMMGNSVAKEEGEKLCESVQLAARWMEEAVVGSFCDSVQLQRLWESVEQVFNLLRQRRMAMRKRGGGEGPGSLLPRGVFPSLAMLVTSQSQWLRKTSFVVDCMRESGHHGDVMETLASVARGLPGDVLCEDEEVMVGMWVRGKRELASREADSPSLDQWRHRTFLSLVPPTVPPLSTRMKSHILATELLRLTGSAGVTGRGGKPTNQDAVAVGYELMAVYREGGRQWDVERGRVMVDMATTDSSLLDEAIQLLEGVVSGRDHAHPPSHRQKAHLHLASALVLKAVSVLQDRMRSCDVGGESHDHQPGGSHDKGSESHDHEEWVCQGGETTVEGGRGEVEDCLGRAVERWCDWGGGEGEKEEGELERVLYFLRLTAELCHLTCQFSLAGRCLWVLDKICHAPSVQSQPAAYRYHALSASCRLQTAGGFARHESCRGDLHRRLSEVVVREEEGEERGNDLTSSYLSCRLVLASLHIEEGEFDECRRELVRLFREPLLARHTLTAHTLTAGTKLTAARLLLSRHAPLLSLRPFLSRLLEEEERTVSREGEGEGWKVTALELVSAAVKTLSSLFDHLTSSGSKGEQSSVGEEMVVDVGTGLAPPFGTGHRKFVAVATDIQKTRGDPTAVQTSVTSFLPPPSLLSPPHTLTDDVQKFHSTLVEAESLIQGSNPSQALTLCNELIWNCSNEPDCNLSLAWVHLVAGRALLEEVALSRPVLLEELWGETVGSGTQRRKRGRGGGRGGEKMVGWLSLVPEPFQEALHHFCTAVQLCHPVCPPQPLREVYRWMSVVLSPYHPSLAAHCLLASSHLTLAHRATSALGKKIRNQSHNAPNPVPFRDILITLQDGPEECLEITDPLVL</sequence>
<feature type="region of interest" description="Disordered" evidence="1">
    <location>
        <begin position="648"/>
        <end position="672"/>
    </location>
</feature>
<dbReference type="EMBL" id="CASHTH010002848">
    <property type="protein sequence ID" value="CAI8036188.1"/>
    <property type="molecule type" value="Genomic_DNA"/>
</dbReference>
<comment type="caution">
    <text evidence="2">The sequence shown here is derived from an EMBL/GenBank/DDBJ whole genome shotgun (WGS) entry which is preliminary data.</text>
</comment>
<feature type="non-terminal residue" evidence="2">
    <location>
        <position position="1209"/>
    </location>
</feature>
<evidence type="ECO:0000313" key="2">
    <source>
        <dbReference type="EMBL" id="CAI8036188.1"/>
    </source>
</evidence>